<comment type="similarity">
    <text evidence="2">Belongs to the COX17 family.</text>
</comment>
<dbReference type="InParanoid" id="A0A1D8PGA3"/>
<evidence type="ECO:0000256" key="2">
    <source>
        <dbReference type="ARBA" id="ARBA00009241"/>
    </source>
</evidence>
<reference evidence="10 11" key="1">
    <citation type="journal article" date="2004" name="Proc. Natl. Acad. Sci. U.S.A.">
        <title>The diploid genome sequence of Candida albicans.</title>
        <authorList>
            <person name="Jones T."/>
            <person name="Federspiel N.A."/>
            <person name="Chibana H."/>
            <person name="Dungan J."/>
            <person name="Kalman S."/>
            <person name="Magee B.B."/>
            <person name="Newport G."/>
            <person name="Thorstenson Y.R."/>
            <person name="Agabian N."/>
            <person name="Magee P.T."/>
            <person name="Davis R.W."/>
            <person name="Scherer S."/>
        </authorList>
    </citation>
    <scope>NUCLEOTIDE SEQUENCE [LARGE SCALE GENOMIC DNA]</scope>
    <source>
        <strain evidence="11">SC5314 / ATCC MYA-2876</strain>
    </source>
</reference>
<dbReference type="GO" id="GO:0005758">
    <property type="term" value="C:mitochondrial intermembrane space"/>
    <property type="evidence" value="ECO:0000318"/>
    <property type="project" value="GO_Central"/>
</dbReference>
<gene>
    <name evidence="9 10" type="primary">COX17</name>
    <name evidence="10" type="ordered locus">CAALFM_C201180WA</name>
    <name evidence="9" type="ordered locus">orf19.2006.1</name>
</gene>
<dbReference type="PANTHER" id="PTHR16719:SF0">
    <property type="entry name" value="CYTOCHROME C OXIDASE COPPER CHAPERONE"/>
    <property type="match status" value="1"/>
</dbReference>
<protein>
    <submittedName>
        <fullName evidence="10">Copper metallochaperone</fullName>
    </submittedName>
</protein>
<reference evidence="10 11" key="2">
    <citation type="journal article" date="2007" name="Genome Biol.">
        <title>Assembly of the Candida albicans genome into sixteen supercontigs aligned on the eight chromosomes.</title>
        <authorList>
            <person name="van het Hoog M."/>
            <person name="Rast T.J."/>
            <person name="Martchenko M."/>
            <person name="Grindle S."/>
            <person name="Dignard D."/>
            <person name="Hogues H."/>
            <person name="Cuomo C."/>
            <person name="Berriman M."/>
            <person name="Scherer S."/>
            <person name="Magee B.B."/>
            <person name="Whiteway M."/>
            <person name="Chibana H."/>
            <person name="Nantel A."/>
            <person name="Magee P.T."/>
        </authorList>
    </citation>
    <scope>GENOME REANNOTATION</scope>
    <source>
        <strain evidence="11">SC5314 / ATCC MYA-2876</strain>
    </source>
</reference>
<dbReference type="KEGG" id="cal:CAALFM_C201180WA"/>
<comment type="subcellular location">
    <subcellularLocation>
        <location evidence="1">Mitochondrion intermembrane space</location>
    </subcellularLocation>
</comment>
<keyword evidence="5" id="KW-0496">Mitochondrion</keyword>
<evidence type="ECO:0000313" key="11">
    <source>
        <dbReference type="Proteomes" id="UP000000559"/>
    </source>
</evidence>
<dbReference type="STRING" id="237561.A0A1D8PGA3"/>
<dbReference type="FunCoup" id="A0A1D8PGA3">
    <property type="interactions" value="356"/>
</dbReference>
<dbReference type="GO" id="GO:0033617">
    <property type="term" value="P:mitochondrial respiratory chain complex IV assembly"/>
    <property type="evidence" value="ECO:0000318"/>
    <property type="project" value="GO_Central"/>
</dbReference>
<evidence type="ECO:0000313" key="10">
    <source>
        <dbReference type="EMBL" id="AOW27166.1"/>
    </source>
</evidence>
<dbReference type="OMA" id="CCVCKPE"/>
<evidence type="ECO:0000256" key="5">
    <source>
        <dbReference type="ARBA" id="ARBA00023128"/>
    </source>
</evidence>
<dbReference type="VEuPathDB" id="FungiDB:C2_01180W_A"/>
<dbReference type="AlphaFoldDB" id="A0A1D8PGA3"/>
<dbReference type="GO" id="GO:1903136">
    <property type="term" value="F:cuprous ion binding"/>
    <property type="evidence" value="ECO:0007669"/>
    <property type="project" value="EnsemblFungi"/>
</dbReference>
<dbReference type="EMBL" id="CP017624">
    <property type="protein sequence ID" value="AOW27166.1"/>
    <property type="molecule type" value="Genomic_DNA"/>
</dbReference>
<evidence type="ECO:0000256" key="8">
    <source>
        <dbReference type="PIRSR" id="PIRSR607745-1"/>
    </source>
</evidence>
<evidence type="ECO:0000256" key="7">
    <source>
        <dbReference type="ARBA" id="ARBA00023186"/>
    </source>
</evidence>
<keyword evidence="7" id="KW-0143">Chaperone</keyword>
<feature type="binding site" evidence="8">
    <location>
        <position position="15"/>
    </location>
    <ligand>
        <name>Cu cation</name>
        <dbReference type="ChEBI" id="CHEBI:23378"/>
    </ligand>
</feature>
<dbReference type="InterPro" id="IPR009069">
    <property type="entry name" value="Cys_alpha_HP_mot_SF"/>
</dbReference>
<dbReference type="GO" id="GO:0005829">
    <property type="term" value="C:cytosol"/>
    <property type="evidence" value="ECO:0007669"/>
    <property type="project" value="EnsemblFungi"/>
</dbReference>
<sequence length="61" mass="7013">MSSENKQTESKPKPCCVCIEERKKRDECTLFKGIESEECKSIINQYTSCMKSYGFTPNPIN</sequence>
<dbReference type="GeneID" id="30515088"/>
<dbReference type="InterPro" id="IPR007745">
    <property type="entry name" value="Cyt_c_oxidase_Cu-chaperone"/>
</dbReference>
<keyword evidence="4 8" id="KW-0186">Copper</keyword>
<evidence type="ECO:0000256" key="1">
    <source>
        <dbReference type="ARBA" id="ARBA00004569"/>
    </source>
</evidence>
<dbReference type="RefSeq" id="XP_019330746.1">
    <property type="nucleotide sequence ID" value="XM_019475201.1"/>
</dbReference>
<dbReference type="eggNOG" id="KOG3496">
    <property type="taxonomic scope" value="Eukaryota"/>
</dbReference>
<dbReference type="Pfam" id="PF05051">
    <property type="entry name" value="COX17"/>
    <property type="match status" value="1"/>
</dbReference>
<evidence type="ECO:0000256" key="4">
    <source>
        <dbReference type="ARBA" id="ARBA00023008"/>
    </source>
</evidence>
<feature type="binding site" evidence="8">
    <location>
        <position position="16"/>
    </location>
    <ligand>
        <name>Cu cation</name>
        <dbReference type="ChEBI" id="CHEBI:23378"/>
    </ligand>
</feature>
<name>A0A1D8PGA3_CANAL</name>
<evidence type="ECO:0000256" key="6">
    <source>
        <dbReference type="ARBA" id="ARBA00023157"/>
    </source>
</evidence>
<dbReference type="SMR" id="A0A1D8PGA3"/>
<keyword evidence="6" id="KW-1015">Disulfide bond</keyword>
<reference evidence="10 11" key="3">
    <citation type="journal article" date="2013" name="Genome Biol.">
        <title>Assembly of a phased diploid Candida albicans genome facilitates allele-specific measurements and provides a simple model for repeat and indel structure.</title>
        <authorList>
            <person name="Muzzey D."/>
            <person name="Schwartz K."/>
            <person name="Weissman J.S."/>
            <person name="Sherlock G."/>
        </authorList>
    </citation>
    <scope>NUCLEOTIDE SEQUENCE [LARGE SCALE GENOMIC DNA]</scope>
    <source>
        <strain evidence="11">SC5314 / ATCC MYA-2876</strain>
    </source>
</reference>
<keyword evidence="3 8" id="KW-0479">Metal-binding</keyword>
<evidence type="ECO:0000256" key="3">
    <source>
        <dbReference type="ARBA" id="ARBA00022723"/>
    </source>
</evidence>
<dbReference type="CGD" id="CAL0000195202">
    <property type="gene designation" value="COX17"/>
</dbReference>
<dbReference type="GO" id="GO:0016531">
    <property type="term" value="F:copper chaperone activity"/>
    <property type="evidence" value="ECO:0000318"/>
    <property type="project" value="GO_Central"/>
</dbReference>
<proteinExistence type="inferred from homology"/>
<dbReference type="PANTHER" id="PTHR16719">
    <property type="entry name" value="CYTOCHROME C OXIDASE COPPER CHAPERONE"/>
    <property type="match status" value="1"/>
</dbReference>
<accession>A0A1D8PGA3</accession>
<organism evidence="10 11">
    <name type="scientific">Candida albicans (strain SC5314 / ATCC MYA-2876)</name>
    <name type="common">Yeast</name>
    <dbReference type="NCBI Taxonomy" id="237561"/>
    <lineage>
        <taxon>Eukaryota</taxon>
        <taxon>Fungi</taxon>
        <taxon>Dikarya</taxon>
        <taxon>Ascomycota</taxon>
        <taxon>Saccharomycotina</taxon>
        <taxon>Pichiomycetes</taxon>
        <taxon>Debaryomycetaceae</taxon>
        <taxon>Candida/Lodderomyces clade</taxon>
        <taxon>Candida</taxon>
    </lineage>
</organism>
<dbReference type="OrthoDB" id="1915887at2759"/>
<dbReference type="SUPFAM" id="SSF47072">
    <property type="entry name" value="Cysteine alpha-hairpin motif"/>
    <property type="match status" value="1"/>
</dbReference>
<dbReference type="Gene3D" id="1.10.287.1130">
    <property type="entry name" value="CytochromE C oxidase copper chaperone"/>
    <property type="match status" value="1"/>
</dbReference>
<evidence type="ECO:0000313" key="9">
    <source>
        <dbReference type="CGD" id="CAL0000195202"/>
    </source>
</evidence>
<keyword evidence="11" id="KW-1185">Reference proteome</keyword>
<dbReference type="Proteomes" id="UP000000559">
    <property type="component" value="Chromosome 2"/>
</dbReference>
<dbReference type="GO" id="GO:0006825">
    <property type="term" value="P:copper ion transport"/>
    <property type="evidence" value="ECO:0007669"/>
    <property type="project" value="EnsemblFungi"/>
</dbReference>